<dbReference type="SUPFAM" id="SSF103088">
    <property type="entry name" value="OmpA-like"/>
    <property type="match status" value="1"/>
</dbReference>
<sequence>MKKLLTFLVLAMSLSLMTCNKMNAQEYSKLSIEPEVGLTKVRDITSVEPFNVDLGVRYMTNTKFGVKLNGNYTNIPDYDISYWSGGLHGVINVGRLLEFESFTNNYTILSGIGGTYTYSKQPNNSILLHRLSNFHLSAFVDNEFKLSKNIFLKLGLDVITGVNSRPFAVTTSTETTTILNFNTGITINLGNKEHADWALPKRQIDTVRLQPTIIDNSKTIKQIFNITNATPEYVFFKHDSSTVDKDGLNAILKTKDKLDKAKVLHVLGYASPPGTNDYNKALAQKRMFSVIDKLISVGIDKSKIHVTIIGEKDTVDSNNVDLSRRVDLIVE</sequence>
<name>S0A251_9CAUD</name>
<protein>
    <submittedName>
        <fullName evidence="2">Outer-membrane protein OmpA domain containing protein</fullName>
    </submittedName>
</protein>
<dbReference type="EMBL" id="KC821624">
    <property type="protein sequence ID" value="AGO48880.1"/>
    <property type="molecule type" value="Genomic_DNA"/>
</dbReference>
<dbReference type="KEGG" id="vg:16797499"/>
<feature type="domain" description="OmpA-like" evidence="1">
    <location>
        <begin position="222"/>
        <end position="331"/>
    </location>
</feature>
<evidence type="ECO:0000313" key="3">
    <source>
        <dbReference type="Proteomes" id="UP000014725"/>
    </source>
</evidence>
<organism evidence="2 3">
    <name type="scientific">Cellulophaga phage phi14:2</name>
    <dbReference type="NCBI Taxonomy" id="1327990"/>
    <lineage>
        <taxon>Viruses</taxon>
        <taxon>Duplodnaviria</taxon>
        <taxon>Heunggongvirae</taxon>
        <taxon>Uroviricota</taxon>
        <taxon>Caudoviricetes</taxon>
        <taxon>Crassvirales</taxon>
        <taxon>Steigviridae</taxon>
        <taxon>Asinivirinae</taxon>
        <taxon>Akihdevirus</taxon>
        <taxon>Akihdevirus balticus</taxon>
    </lineage>
</organism>
<reference evidence="2 3" key="1">
    <citation type="journal article" date="2013" name="Proc. Natl. Acad. Sci. U.S.A.">
        <title>Twelve previously unknown phage genera are ubiquitous in global oceans.</title>
        <authorList>
            <person name="Holmfeldt K."/>
            <person name="Solonenko N."/>
            <person name="Shah M."/>
            <person name="Corrier K."/>
            <person name="Riemann L."/>
            <person name="Verberkmoes N.C."/>
            <person name="Sullivan M.B."/>
        </authorList>
    </citation>
    <scope>NUCLEOTIDE SEQUENCE [LARGE SCALE GENOMIC DNA]</scope>
    <source>
        <strain evidence="2">Phi14:2</strain>
    </source>
</reference>
<evidence type="ECO:0000259" key="1">
    <source>
        <dbReference type="PROSITE" id="PS51123"/>
    </source>
</evidence>
<gene>
    <name evidence="2" type="ORF">Phi14:2_gp002</name>
</gene>
<evidence type="ECO:0000313" key="2">
    <source>
        <dbReference type="EMBL" id="AGO48880.1"/>
    </source>
</evidence>
<dbReference type="PROSITE" id="PS51123">
    <property type="entry name" value="OMPA_2"/>
    <property type="match status" value="1"/>
</dbReference>
<dbReference type="Pfam" id="PF00691">
    <property type="entry name" value="OmpA"/>
    <property type="match status" value="1"/>
</dbReference>
<dbReference type="OrthoDB" id="31358at10239"/>
<dbReference type="Proteomes" id="UP000014725">
    <property type="component" value="Segment"/>
</dbReference>
<dbReference type="InterPro" id="IPR036737">
    <property type="entry name" value="OmpA-like_sf"/>
</dbReference>
<proteinExistence type="predicted"/>
<keyword evidence="3" id="KW-1185">Reference proteome</keyword>
<dbReference type="InterPro" id="IPR006665">
    <property type="entry name" value="OmpA-like"/>
</dbReference>
<accession>S0A251</accession>
<dbReference type="Gene3D" id="3.30.1330.60">
    <property type="entry name" value="OmpA-like domain"/>
    <property type="match status" value="1"/>
</dbReference>
<reference evidence="3" key="2">
    <citation type="submission" date="2013-03" db="EMBL/GenBank/DDBJ databases">
        <title>The Cellulophaga phages: a novel, diverse, and globally ubiquitous model system.</title>
        <authorList>
            <person name="Holmfeldt K."/>
            <person name="Solonenko N."/>
            <person name="Shah M."/>
            <person name="Corrier K."/>
            <person name="Riemann L."/>
            <person name="VerBerkmoes N.C."/>
            <person name="Sullivan M.B."/>
        </authorList>
    </citation>
    <scope>NUCLEOTIDE SEQUENCE [LARGE SCALE GENOMIC DNA]</scope>
</reference>
<dbReference type="GeneID" id="16797499"/>